<reference evidence="2" key="1">
    <citation type="submission" date="2006-02" db="EMBL/GenBank/DDBJ databases">
        <title>Complete sequence of chromosome of Rhodoferax ferrireducens DSM 15236.</title>
        <authorList>
            <person name="Copeland A."/>
            <person name="Lucas S."/>
            <person name="Lapidus A."/>
            <person name="Barry K."/>
            <person name="Detter J.C."/>
            <person name="Glavina del Rio T."/>
            <person name="Hammon N."/>
            <person name="Israni S."/>
            <person name="Pitluck S."/>
            <person name="Brettin T."/>
            <person name="Bruce D."/>
            <person name="Han C."/>
            <person name="Tapia R."/>
            <person name="Gilna P."/>
            <person name="Kiss H."/>
            <person name="Schmutz J."/>
            <person name="Larimer F."/>
            <person name="Land M."/>
            <person name="Kyrpides N."/>
            <person name="Ivanova N."/>
            <person name="Richardson P."/>
        </authorList>
    </citation>
    <scope>NUCLEOTIDE SEQUENCE [LARGE SCALE GENOMIC DNA]</scope>
    <source>
        <strain evidence="2">ATCC BAA-621 / DSM 15236 / T118</strain>
    </source>
</reference>
<evidence type="ECO:0000313" key="2">
    <source>
        <dbReference type="Proteomes" id="UP000008332"/>
    </source>
</evidence>
<dbReference type="Pfam" id="PF07793">
    <property type="entry name" value="DUF1631"/>
    <property type="match status" value="1"/>
</dbReference>
<dbReference type="RefSeq" id="WP_011464462.1">
    <property type="nucleotide sequence ID" value="NC_007908.1"/>
</dbReference>
<dbReference type="AlphaFoldDB" id="Q21WF9"/>
<dbReference type="EMBL" id="CP000267">
    <property type="protein sequence ID" value="ABD69894.1"/>
    <property type="molecule type" value="Genomic_DNA"/>
</dbReference>
<evidence type="ECO:0000313" key="1">
    <source>
        <dbReference type="EMBL" id="ABD69894.1"/>
    </source>
</evidence>
<dbReference type="Proteomes" id="UP000008332">
    <property type="component" value="Chromosome"/>
</dbReference>
<keyword evidence="2" id="KW-1185">Reference proteome</keyword>
<dbReference type="HOGENOM" id="CLU_391673_0_0_4"/>
<organism evidence="1 2">
    <name type="scientific">Albidiferax ferrireducens (strain ATCC BAA-621 / DSM 15236 / T118)</name>
    <name type="common">Rhodoferax ferrireducens</name>
    <dbReference type="NCBI Taxonomy" id="338969"/>
    <lineage>
        <taxon>Bacteria</taxon>
        <taxon>Pseudomonadati</taxon>
        <taxon>Pseudomonadota</taxon>
        <taxon>Betaproteobacteria</taxon>
        <taxon>Burkholderiales</taxon>
        <taxon>Comamonadaceae</taxon>
        <taxon>Rhodoferax</taxon>
    </lineage>
</organism>
<dbReference type="InterPro" id="IPR012434">
    <property type="entry name" value="DUF1631"/>
</dbReference>
<proteinExistence type="predicted"/>
<dbReference type="eggNOG" id="COG1231">
    <property type="taxonomic scope" value="Bacteria"/>
</dbReference>
<sequence length="737" mass="81124">MKKFLLRRIGAAHDQANGRASLRECLEVVLMQADNLMDDVLEGLAAAATTPKSKRSFGQHFAVSKTVTDALRMQAASVKATFKAQLRLGLYNTGSQQIAAHTLLRFDDLQQLDSHQIDASIEFALAQQEVIRCVDDLLPALNGLVSSLLGWITVQPQLNPLKPEVFVRALQASLAEHAPDEQARAALITPAAGLLGVSLHKLYREVCIWLRSQGIEPASPVGALPGGRAAAGKGTQNAVSRTLVTLDKLRKLLSGELDGAQGNPAAQDFLQTVPACYDALEDMKLIEPMMKRLAQRASLPSNPGVPVETPQQMVVREPTQGKQLGKQLGAEVVRLMLDNLMQDERLLLKVRALIKTLEPVLLTLSDADPRFFSERQHPARQFLDRLTHRSLGYTSENDDGFSRFLASISEAVGVLTGGDGDAASFAQVGHVLETGWALDEVKQRQQQEEAARALLHVEHRNLLAQRLADEFQERQKDKQIPELVTGFLRGPWAQVVAESQLGCADGSTDPDGYLALVDDLIWSVQHQLTRRNRLRLVQLVPNLLVKLRHGLQLIQYPQERIPVLFDALVTLHEKAFEGRRVGPVAGAAEPAAQTAGDLLDVGSLMDVPDMLDEEGLWGADDQAQESAYSEPDVQHLSATDVQRPWSVVELTPGVWVELIVDDVWVRAQLTWASPHQTLFMFISRGGMAHALSRRTMERLRMKGRVRFISDGHVVDNALDAVAQMALENDLGRVEKQP</sequence>
<dbReference type="OrthoDB" id="6188167at2"/>
<name>Q21WF9_ALBFT</name>
<protein>
    <recommendedName>
        <fullName evidence="3">Thymidine phosphorylase</fullName>
    </recommendedName>
</protein>
<accession>Q21WF9</accession>
<dbReference type="KEGG" id="rfr:Rfer_2170"/>
<dbReference type="STRING" id="338969.Rfer_2170"/>
<gene>
    <name evidence="1" type="ordered locus">Rfer_2170</name>
</gene>
<evidence type="ECO:0008006" key="3">
    <source>
        <dbReference type="Google" id="ProtNLM"/>
    </source>
</evidence>